<dbReference type="RefSeq" id="WP_171219156.1">
    <property type="nucleotide sequence ID" value="NZ_JABEPP010000004.1"/>
</dbReference>
<dbReference type="InterPro" id="IPR029000">
    <property type="entry name" value="Cyclophilin-like_dom_sf"/>
</dbReference>
<dbReference type="GO" id="GO:0005524">
    <property type="term" value="F:ATP binding"/>
    <property type="evidence" value="ECO:0007669"/>
    <property type="project" value="UniProtKB-KW"/>
</dbReference>
<dbReference type="PANTHER" id="PTHR43309:SF5">
    <property type="entry name" value="5-OXOPROLINASE SUBUNIT C"/>
    <property type="match status" value="1"/>
</dbReference>
<dbReference type="InterPro" id="IPR052708">
    <property type="entry name" value="PxpC"/>
</dbReference>
<dbReference type="Pfam" id="PF02626">
    <property type="entry name" value="CT_A_B"/>
    <property type="match status" value="1"/>
</dbReference>
<accession>A0A849I8D6</accession>
<dbReference type="GO" id="GO:0016787">
    <property type="term" value="F:hydrolase activity"/>
    <property type="evidence" value="ECO:0007669"/>
    <property type="project" value="UniProtKB-KW"/>
</dbReference>
<keyword evidence="5" id="KW-0808">Transferase</keyword>
<protein>
    <submittedName>
        <fullName evidence="5">Biotin-dependent carboxyltransferase</fullName>
    </submittedName>
</protein>
<reference evidence="5 6" key="1">
    <citation type="submission" date="2020-04" db="EMBL/GenBank/DDBJ databases">
        <title>Enterovirga sp. isolate from soil.</title>
        <authorList>
            <person name="Chea S."/>
            <person name="Kim D.-U."/>
        </authorList>
    </citation>
    <scope>NUCLEOTIDE SEQUENCE [LARGE SCALE GENOMIC DNA]</scope>
    <source>
        <strain evidence="5 6">DB1703</strain>
    </source>
</reference>
<organism evidence="5 6">
    <name type="scientific">Enterovirga aerilata</name>
    <dbReference type="NCBI Taxonomy" id="2730920"/>
    <lineage>
        <taxon>Bacteria</taxon>
        <taxon>Pseudomonadati</taxon>
        <taxon>Pseudomonadota</taxon>
        <taxon>Alphaproteobacteria</taxon>
        <taxon>Hyphomicrobiales</taxon>
        <taxon>Methylobacteriaceae</taxon>
        <taxon>Enterovirga</taxon>
    </lineage>
</organism>
<dbReference type="SUPFAM" id="SSF50891">
    <property type="entry name" value="Cyclophilin-like"/>
    <property type="match status" value="1"/>
</dbReference>
<dbReference type="SMART" id="SM00797">
    <property type="entry name" value="AHS2"/>
    <property type="match status" value="1"/>
</dbReference>
<evidence type="ECO:0000313" key="6">
    <source>
        <dbReference type="Proteomes" id="UP000564885"/>
    </source>
</evidence>
<evidence type="ECO:0000259" key="4">
    <source>
        <dbReference type="SMART" id="SM00797"/>
    </source>
</evidence>
<evidence type="ECO:0000256" key="1">
    <source>
        <dbReference type="ARBA" id="ARBA00022741"/>
    </source>
</evidence>
<feature type="domain" description="Carboxyltransferase" evidence="4">
    <location>
        <begin position="25"/>
        <end position="302"/>
    </location>
</feature>
<proteinExistence type="predicted"/>
<keyword evidence="1" id="KW-0547">Nucleotide-binding</keyword>
<keyword evidence="2" id="KW-0378">Hydrolase</keyword>
<dbReference type="GO" id="GO:0016740">
    <property type="term" value="F:transferase activity"/>
    <property type="evidence" value="ECO:0007669"/>
    <property type="project" value="UniProtKB-KW"/>
</dbReference>
<dbReference type="EMBL" id="JABEPP010000004">
    <property type="protein sequence ID" value="NNM73658.1"/>
    <property type="molecule type" value="Genomic_DNA"/>
</dbReference>
<name>A0A849I8D6_9HYPH</name>
<dbReference type="NCBIfam" id="TIGR00724">
    <property type="entry name" value="urea_amlyse_rel"/>
    <property type="match status" value="1"/>
</dbReference>
<gene>
    <name evidence="5" type="ORF">HJG44_14815</name>
</gene>
<dbReference type="InterPro" id="IPR003778">
    <property type="entry name" value="CT_A_B"/>
</dbReference>
<evidence type="ECO:0000256" key="2">
    <source>
        <dbReference type="ARBA" id="ARBA00022801"/>
    </source>
</evidence>
<sequence length="340" mass="34894">MTRLIVRSCGPMTSLQDAGRVGWRRFGVSSSGAMDRLALAHANVLVGNGPGAAGIEMTLMGGLYEAADEMVRLAVAGAPAAVSAAGRPVAPGTSVTLKPGETLSVGPAQAGVFMYLAVAGGLAVPPELDSLSLHPRAGIGGLHGRPLRAGDELPLRDIAPAGPELALDPVLLDPDAPIRVVLGPQADYFGEEAVAAFLDTSYVVSPEADRMGYRLAGPPIAHLHGFNIVSDGIVAGSVQVPGSGVPIVMMVDHQTTGGYPKIATVITPDLRILAQRRPGAPVRFRAIPIEEAQELARAYADCIANLSRAAKPIRGVVPDVEALLGLNLAGHASNALAPEP</sequence>
<evidence type="ECO:0000313" key="5">
    <source>
        <dbReference type="EMBL" id="NNM73658.1"/>
    </source>
</evidence>
<keyword evidence="6" id="KW-1185">Reference proteome</keyword>
<dbReference type="Gene3D" id="2.40.100.10">
    <property type="entry name" value="Cyclophilin-like"/>
    <property type="match status" value="1"/>
</dbReference>
<comment type="caution">
    <text evidence="5">The sequence shown here is derived from an EMBL/GenBank/DDBJ whole genome shotgun (WGS) entry which is preliminary data.</text>
</comment>
<evidence type="ECO:0000256" key="3">
    <source>
        <dbReference type="ARBA" id="ARBA00022840"/>
    </source>
</evidence>
<keyword evidence="3" id="KW-0067">ATP-binding</keyword>
<dbReference type="Proteomes" id="UP000564885">
    <property type="component" value="Unassembled WGS sequence"/>
</dbReference>
<dbReference type="PANTHER" id="PTHR43309">
    <property type="entry name" value="5-OXOPROLINASE SUBUNIT C"/>
    <property type="match status" value="1"/>
</dbReference>
<dbReference type="AlphaFoldDB" id="A0A849I8D6"/>